<dbReference type="AlphaFoldDB" id="A0A9P6HXE9"/>
<reference evidence="2" key="1">
    <citation type="submission" date="2020-03" db="EMBL/GenBank/DDBJ databases">
        <authorList>
            <person name="He L."/>
        </authorList>
    </citation>
    <scope>NUCLEOTIDE SEQUENCE</scope>
    <source>
        <strain evidence="2">CkLH20</strain>
    </source>
</reference>
<feature type="region of interest" description="Disordered" evidence="1">
    <location>
        <begin position="34"/>
        <end position="76"/>
    </location>
</feature>
<dbReference type="OrthoDB" id="4819217at2759"/>
<evidence type="ECO:0000313" key="3">
    <source>
        <dbReference type="Proteomes" id="UP000781932"/>
    </source>
</evidence>
<reference evidence="2" key="2">
    <citation type="submission" date="2020-11" db="EMBL/GenBank/DDBJ databases">
        <title>Whole genome sequencing of Colletotrichum sp.</title>
        <authorList>
            <person name="Li H."/>
        </authorList>
    </citation>
    <scope>NUCLEOTIDE SEQUENCE</scope>
    <source>
        <strain evidence="2">CkLH20</strain>
    </source>
</reference>
<evidence type="ECO:0000256" key="1">
    <source>
        <dbReference type="SAM" id="MobiDB-lite"/>
    </source>
</evidence>
<gene>
    <name evidence="2" type="ORF">CkaCkLH20_10261</name>
</gene>
<feature type="compositionally biased region" description="Polar residues" evidence="1">
    <location>
        <begin position="55"/>
        <end position="76"/>
    </location>
</feature>
<dbReference type="GeneID" id="62166049"/>
<keyword evidence="3" id="KW-1185">Reference proteome</keyword>
<name>A0A9P6HXE9_9PEZI</name>
<proteinExistence type="predicted"/>
<dbReference type="Proteomes" id="UP000781932">
    <property type="component" value="Unassembled WGS sequence"/>
</dbReference>
<sequence>MHRQQWPTRPLVQVQIQDRDQAASLVNSNSFRQNTGVSLHDKSSEPLPIPSPSSTAALSSRESTTVIGSNNQGASNASRFATATPVSTAGLINPFELSSTASSEPRHVLIRVDGDAGSYLGNVTVTSGDSVQTGWSVDYSGYSRMPREYGHGVGWRLQESEAVPDPHQTCSWPRKFECSMCSLRWNAVPLPSKVIRGDISQKDRIDLRIPNPPDAKKDPSFSRPGCSEFHYYLDHECSGSEPCVRGLCYHCRPVSFLPDSQPMTQCCPPAVAEPGYLKEIYRCIMDNCSFLTDTRREMKAHLHSPRKNGHKAYLTGLASRIENGQMLSAIDKEISSRLMLMFNDRDARGQKSISQPINTVLGPEDISSPAVLREHTQWMSYLGLHTPEIHRRDFFDPRTSQWYYREYNLDDNFDDACENTRVVSCATGRAVRATDFLWR</sequence>
<dbReference type="RefSeq" id="XP_038741630.1">
    <property type="nucleotide sequence ID" value="XM_038892975.1"/>
</dbReference>
<dbReference type="EMBL" id="JAATWM020000039">
    <property type="protein sequence ID" value="KAF9872169.1"/>
    <property type="molecule type" value="Genomic_DNA"/>
</dbReference>
<comment type="caution">
    <text evidence="2">The sequence shown here is derived from an EMBL/GenBank/DDBJ whole genome shotgun (WGS) entry which is preliminary data.</text>
</comment>
<accession>A0A9P6HXE9</accession>
<organism evidence="2 3">
    <name type="scientific">Colletotrichum karsti</name>
    <dbReference type="NCBI Taxonomy" id="1095194"/>
    <lineage>
        <taxon>Eukaryota</taxon>
        <taxon>Fungi</taxon>
        <taxon>Dikarya</taxon>
        <taxon>Ascomycota</taxon>
        <taxon>Pezizomycotina</taxon>
        <taxon>Sordariomycetes</taxon>
        <taxon>Hypocreomycetidae</taxon>
        <taxon>Glomerellales</taxon>
        <taxon>Glomerellaceae</taxon>
        <taxon>Colletotrichum</taxon>
        <taxon>Colletotrichum boninense species complex</taxon>
    </lineage>
</organism>
<evidence type="ECO:0000313" key="2">
    <source>
        <dbReference type="EMBL" id="KAF9872169.1"/>
    </source>
</evidence>
<protein>
    <submittedName>
        <fullName evidence="2">Uncharacterized protein</fullName>
    </submittedName>
</protein>